<dbReference type="Pfam" id="PF05729">
    <property type="entry name" value="NACHT"/>
    <property type="match status" value="1"/>
</dbReference>
<feature type="chain" id="PRO_5044779660" description="NACHT domain-containing protein" evidence="2">
    <location>
        <begin position="20"/>
        <end position="874"/>
    </location>
</feature>
<dbReference type="Gene3D" id="2.60.40.10">
    <property type="entry name" value="Immunoglobulins"/>
    <property type="match status" value="1"/>
</dbReference>
<dbReference type="SUPFAM" id="SSF52540">
    <property type="entry name" value="P-loop containing nucleoside triphosphate hydrolases"/>
    <property type="match status" value="1"/>
</dbReference>
<keyword evidence="1" id="KW-0812">Transmembrane</keyword>
<keyword evidence="2" id="KW-0732">Signal</keyword>
<keyword evidence="1" id="KW-1133">Transmembrane helix</keyword>
<evidence type="ECO:0000259" key="3">
    <source>
        <dbReference type="PROSITE" id="PS50837"/>
    </source>
</evidence>
<dbReference type="PANTHER" id="PTHR46844:SF1">
    <property type="entry name" value="SLR5058 PROTEIN"/>
    <property type="match status" value="1"/>
</dbReference>
<proteinExistence type="predicted"/>
<gene>
    <name evidence="4" type="ORF">ACJMK2_001693</name>
</gene>
<protein>
    <recommendedName>
        <fullName evidence="3">NACHT domain-containing protein</fullName>
    </recommendedName>
</protein>
<name>A0ABD3XT01_SINWO</name>
<dbReference type="AlphaFoldDB" id="A0ABD3XT01"/>
<dbReference type="Gene3D" id="3.40.50.300">
    <property type="entry name" value="P-loop containing nucleotide triphosphate hydrolases"/>
    <property type="match status" value="1"/>
</dbReference>
<evidence type="ECO:0000313" key="4">
    <source>
        <dbReference type="EMBL" id="KAL3889349.1"/>
    </source>
</evidence>
<keyword evidence="5" id="KW-1185">Reference proteome</keyword>
<evidence type="ECO:0000256" key="1">
    <source>
        <dbReference type="SAM" id="Phobius"/>
    </source>
</evidence>
<feature type="transmembrane region" description="Helical" evidence="1">
    <location>
        <begin position="223"/>
        <end position="247"/>
    </location>
</feature>
<dbReference type="InterPro" id="IPR007111">
    <property type="entry name" value="NACHT_NTPase"/>
</dbReference>
<comment type="caution">
    <text evidence="4">The sequence shown here is derived from an EMBL/GenBank/DDBJ whole genome shotgun (WGS) entry which is preliminary data.</text>
</comment>
<dbReference type="InterPro" id="IPR013783">
    <property type="entry name" value="Ig-like_fold"/>
</dbReference>
<dbReference type="EMBL" id="JBJQND010000001">
    <property type="protein sequence ID" value="KAL3889349.1"/>
    <property type="molecule type" value="Genomic_DNA"/>
</dbReference>
<reference evidence="4 5" key="1">
    <citation type="submission" date="2024-11" db="EMBL/GenBank/DDBJ databases">
        <title>Chromosome-level genome assembly of the freshwater bivalve Anodonta woodiana.</title>
        <authorList>
            <person name="Chen X."/>
        </authorList>
    </citation>
    <scope>NUCLEOTIDE SEQUENCE [LARGE SCALE GENOMIC DNA]</scope>
    <source>
        <strain evidence="4">MN2024</strain>
        <tissue evidence="4">Gills</tissue>
    </source>
</reference>
<evidence type="ECO:0000256" key="2">
    <source>
        <dbReference type="SAM" id="SignalP"/>
    </source>
</evidence>
<feature type="domain" description="NACHT" evidence="3">
    <location>
        <begin position="334"/>
        <end position="466"/>
    </location>
</feature>
<evidence type="ECO:0000313" key="5">
    <source>
        <dbReference type="Proteomes" id="UP001634394"/>
    </source>
</evidence>
<dbReference type="PANTHER" id="PTHR46844">
    <property type="entry name" value="SLR5058 PROTEIN"/>
    <property type="match status" value="1"/>
</dbReference>
<dbReference type="Proteomes" id="UP001634394">
    <property type="component" value="Unassembled WGS sequence"/>
</dbReference>
<feature type="signal peptide" evidence="2">
    <location>
        <begin position="1"/>
        <end position="19"/>
    </location>
</feature>
<sequence length="874" mass="98842">MMLMMLLSLLIHIIGSVETAANLICAREFESKTLIWPERSTSITQHVESRFWHKDDILVSWINEKGFYEGKGYEGRLNHVGDGNIEIKNVTRNDSGIYQATSKFRGVNAIFNASLNLQVIGVPARTCKPMISHEGANLKANLPSDDVCTTSQLRLEWISTNKTITTQNGTTILGLGTDSGEGEYMVCAVGEAMKCFQGSMADFCTFHKLSVPQHQQSGEGVKLHLAVGIPITLLAIAILAISGILWMRQKGRICKKSYLSKIRDYLQNHYGTMTDVSVSPAGKINVSVSEVFVTLELERIETRDTEDTNTGATPHDSLVSKKDANLMTQNKFFPSIMIIGDRGSGKSTWCKHLVNCWSHNSELGDREMQGLNLPPLKDFQILLYLPLKNSDKGRSFQALLKHYLFPTQQSYLKFITNHINGQNLSQSILIIIDGLDKISKDSRLKLISDILVSELSSCTYIFTSRPISFNQISDDCIDMAMKLYKICEMTSEKSEIYVKSVLNIINQHNNMTLNPVHFLTFTKYLHVECLLTSPYHCLGLLCAWMENKNPDIQMKDIIFIISEKLFNHDMFIKSSDQRIPSVVTAFVGFVSEIAEESFKSEIERLTGVERPFHKNLTQGSNMLEDANESGLITESPTLDTKEHVNWTFTNTLIYHCFVSYAVAFKKGPTFDYIASPLTIALKNCLIIHMICQFSNARGKEMFNIICKLKSKRREKNCKLNIKYSIKHKLQLAKGKEDPVWWLQNLLYKSKLDNQILLFVTDALKFTNSLSVLDLENLDNNEDLIFWLPFSKTLKVLKLNIRKCTLLLCPEWKNEKTTNLKEVVIKSMSIDESTRGVLVKSLGTCKLLTNPILPSATLTNITEIMLPRLDNTSYS</sequence>
<organism evidence="4 5">
    <name type="scientific">Sinanodonta woodiana</name>
    <name type="common">Chinese pond mussel</name>
    <name type="synonym">Anodonta woodiana</name>
    <dbReference type="NCBI Taxonomy" id="1069815"/>
    <lineage>
        <taxon>Eukaryota</taxon>
        <taxon>Metazoa</taxon>
        <taxon>Spiralia</taxon>
        <taxon>Lophotrochozoa</taxon>
        <taxon>Mollusca</taxon>
        <taxon>Bivalvia</taxon>
        <taxon>Autobranchia</taxon>
        <taxon>Heteroconchia</taxon>
        <taxon>Palaeoheterodonta</taxon>
        <taxon>Unionida</taxon>
        <taxon>Unionoidea</taxon>
        <taxon>Unionidae</taxon>
        <taxon>Unioninae</taxon>
        <taxon>Sinanodonta</taxon>
    </lineage>
</organism>
<dbReference type="InterPro" id="IPR027417">
    <property type="entry name" value="P-loop_NTPase"/>
</dbReference>
<keyword evidence="1" id="KW-0472">Membrane</keyword>
<dbReference type="PROSITE" id="PS50837">
    <property type="entry name" value="NACHT"/>
    <property type="match status" value="1"/>
</dbReference>
<accession>A0ABD3XT01</accession>
<dbReference type="InterPro" id="IPR036179">
    <property type="entry name" value="Ig-like_dom_sf"/>
</dbReference>
<dbReference type="SUPFAM" id="SSF48726">
    <property type="entry name" value="Immunoglobulin"/>
    <property type="match status" value="1"/>
</dbReference>